<comment type="caution">
    <text evidence="2">The sequence shown here is derived from an EMBL/GenBank/DDBJ whole genome shotgun (WGS) entry which is preliminary data.</text>
</comment>
<protein>
    <submittedName>
        <fullName evidence="2">Uncharacterized protein</fullName>
    </submittedName>
</protein>
<evidence type="ECO:0000256" key="1">
    <source>
        <dbReference type="SAM" id="MobiDB-lite"/>
    </source>
</evidence>
<evidence type="ECO:0000313" key="3">
    <source>
        <dbReference type="Proteomes" id="UP000639643"/>
    </source>
</evidence>
<feature type="compositionally biased region" description="Polar residues" evidence="1">
    <location>
        <begin position="1"/>
        <end position="11"/>
    </location>
</feature>
<reference evidence="2" key="1">
    <citation type="journal article" date="2020" name="Phytopathology">
        <title>Genome Sequence Resources of Colletotrichum truncatum, C. plurivorum, C. musicola, and C. sojae: Four Species Pathogenic to Soybean (Glycine max).</title>
        <authorList>
            <person name="Rogerio F."/>
            <person name="Boufleur T.R."/>
            <person name="Ciampi-Guillardi M."/>
            <person name="Sukno S.A."/>
            <person name="Thon M.R."/>
            <person name="Massola Junior N.S."/>
            <person name="Baroncelli R."/>
        </authorList>
    </citation>
    <scope>NUCLEOTIDE SEQUENCE</scope>
    <source>
        <strain evidence="2">LFN0074</strain>
    </source>
</reference>
<name>A0A8H6NHB4_9PEZI</name>
<dbReference type="AlphaFoldDB" id="A0A8H6NHB4"/>
<feature type="region of interest" description="Disordered" evidence="1">
    <location>
        <begin position="1"/>
        <end position="32"/>
    </location>
</feature>
<keyword evidence="3" id="KW-1185">Reference proteome</keyword>
<dbReference type="EMBL" id="WIGM01000217">
    <property type="protein sequence ID" value="KAF6833419.1"/>
    <property type="molecule type" value="Genomic_DNA"/>
</dbReference>
<evidence type="ECO:0000313" key="2">
    <source>
        <dbReference type="EMBL" id="KAF6833419.1"/>
    </source>
</evidence>
<proteinExistence type="predicted"/>
<organism evidence="2 3">
    <name type="scientific">Colletotrichum musicola</name>
    <dbReference type="NCBI Taxonomy" id="2175873"/>
    <lineage>
        <taxon>Eukaryota</taxon>
        <taxon>Fungi</taxon>
        <taxon>Dikarya</taxon>
        <taxon>Ascomycota</taxon>
        <taxon>Pezizomycotina</taxon>
        <taxon>Sordariomycetes</taxon>
        <taxon>Hypocreomycetidae</taxon>
        <taxon>Glomerellales</taxon>
        <taxon>Glomerellaceae</taxon>
        <taxon>Colletotrichum</taxon>
        <taxon>Colletotrichum orchidearum species complex</taxon>
    </lineage>
</organism>
<dbReference type="Proteomes" id="UP000639643">
    <property type="component" value="Unassembled WGS sequence"/>
</dbReference>
<gene>
    <name evidence="2" type="ORF">CMUS01_06567</name>
</gene>
<sequence length="107" mass="11818">MLKTARSSPGTASYRVARFLPTESPPEDQQDSERIMRATLRVCESGRRCTAPLRADLSSRHRRGLGEGFTCVRWVGRLDGLVLSTERHAGFFDGVTFVPNLGAHLAC</sequence>
<accession>A0A8H6NHB4</accession>